<comment type="similarity">
    <text evidence="1">Belongs to the UPF0434 family.</text>
</comment>
<sequence>MKETLLSALACPKCHGQLQYDANNQQLICLADNLVYTIKDNIPVLLECEAQPLNKPLSTQE</sequence>
<evidence type="ECO:0000313" key="3">
    <source>
        <dbReference type="Proteomes" id="UP000199698"/>
    </source>
</evidence>
<dbReference type="STRING" id="1798183.GA0061080_101336"/>
<gene>
    <name evidence="2" type="ORF">GA0061080_101336</name>
</gene>
<dbReference type="AlphaFoldDB" id="A0A1C4AS21"/>
<dbReference type="Proteomes" id="UP000199698">
    <property type="component" value="Unassembled WGS sequence"/>
</dbReference>
<dbReference type="RefSeq" id="WP_091122089.1">
    <property type="nucleotide sequence ID" value="NZ_FMBA01000013.1"/>
</dbReference>
<keyword evidence="3" id="KW-1185">Reference proteome</keyword>
<dbReference type="Gene3D" id="2.20.25.10">
    <property type="match status" value="1"/>
</dbReference>
<dbReference type="InterPro" id="IPR005651">
    <property type="entry name" value="Trm112-like"/>
</dbReference>
<proteinExistence type="inferred from homology"/>
<accession>A0A1C4AS21</accession>
<name>A0A1C4AS21_9GAMM</name>
<protein>
    <recommendedName>
        <fullName evidence="1">UPF0434 protein GA0061080_101336</fullName>
    </recommendedName>
</protein>
<evidence type="ECO:0000256" key="1">
    <source>
        <dbReference type="HAMAP-Rule" id="MF_01187"/>
    </source>
</evidence>
<dbReference type="OrthoDB" id="9812205at2"/>
<organism evidence="2 3">
    <name type="scientific">Gilliamella intestini</name>
    <dbReference type="NCBI Taxonomy" id="1798183"/>
    <lineage>
        <taxon>Bacteria</taxon>
        <taxon>Pseudomonadati</taxon>
        <taxon>Pseudomonadota</taxon>
        <taxon>Gammaproteobacteria</taxon>
        <taxon>Orbales</taxon>
        <taxon>Orbaceae</taxon>
        <taxon>Gilliamella</taxon>
    </lineage>
</organism>
<dbReference type="HAMAP" id="MF_01187">
    <property type="entry name" value="UPF0434"/>
    <property type="match status" value="1"/>
</dbReference>
<evidence type="ECO:0000313" key="2">
    <source>
        <dbReference type="EMBL" id="SCB97286.1"/>
    </source>
</evidence>
<dbReference type="EMBL" id="FMBA01000013">
    <property type="protein sequence ID" value="SCB97286.1"/>
    <property type="molecule type" value="Genomic_DNA"/>
</dbReference>
<dbReference type="Pfam" id="PF03966">
    <property type="entry name" value="Trm112p"/>
    <property type="match status" value="1"/>
</dbReference>
<dbReference type="SUPFAM" id="SSF158997">
    <property type="entry name" value="Trm112p-like"/>
    <property type="match status" value="1"/>
</dbReference>
<reference evidence="3" key="1">
    <citation type="submission" date="2016-08" db="EMBL/GenBank/DDBJ databases">
        <authorList>
            <person name="Varghese N."/>
            <person name="Submissions Spin"/>
        </authorList>
    </citation>
    <scope>NUCLEOTIDE SEQUENCE [LARGE SCALE GENOMIC DNA]</scope>
    <source>
        <strain evidence="3">R-53144</strain>
    </source>
</reference>